<dbReference type="InterPro" id="IPR006458">
    <property type="entry name" value="Ovate_C"/>
</dbReference>
<comment type="subcellular location">
    <subcellularLocation>
        <location evidence="1 6">Nucleus</location>
    </subcellularLocation>
</comment>
<keyword evidence="10" id="KW-1185">Reference proteome</keyword>
<evidence type="ECO:0000256" key="5">
    <source>
        <dbReference type="ARBA" id="ARBA00023242"/>
    </source>
</evidence>
<dbReference type="GO" id="GO:0005634">
    <property type="term" value="C:nucleus"/>
    <property type="evidence" value="ECO:0007669"/>
    <property type="project" value="UniProtKB-SubCell"/>
</dbReference>
<keyword evidence="3 6" id="KW-0805">Transcription regulation</keyword>
<evidence type="ECO:0000313" key="9">
    <source>
        <dbReference type="EMBL" id="KAJ8754761.1"/>
    </source>
</evidence>
<evidence type="ECO:0000256" key="7">
    <source>
        <dbReference type="SAM" id="MobiDB-lite"/>
    </source>
</evidence>
<feature type="compositionally biased region" description="Polar residues" evidence="7">
    <location>
        <begin position="248"/>
        <end position="261"/>
    </location>
</feature>
<evidence type="ECO:0000256" key="3">
    <source>
        <dbReference type="ARBA" id="ARBA00023015"/>
    </source>
</evidence>
<reference evidence="9 10" key="1">
    <citation type="submission" date="2021-09" db="EMBL/GenBank/DDBJ databases">
        <title>Genomic insights and catalytic innovation underlie evolution of tropane alkaloids biosynthesis.</title>
        <authorList>
            <person name="Wang Y.-J."/>
            <person name="Tian T."/>
            <person name="Huang J.-P."/>
            <person name="Huang S.-X."/>
        </authorList>
    </citation>
    <scope>NUCLEOTIDE SEQUENCE [LARGE SCALE GENOMIC DNA]</scope>
    <source>
        <strain evidence="9">KIB-2018</strain>
        <tissue evidence="9">Leaf</tissue>
    </source>
</reference>
<protein>
    <recommendedName>
        <fullName evidence="6">Transcription repressor</fullName>
    </recommendedName>
    <alternativeName>
        <fullName evidence="6">Ovate family protein</fullName>
    </alternativeName>
</protein>
<evidence type="ECO:0000313" key="10">
    <source>
        <dbReference type="Proteomes" id="UP001159364"/>
    </source>
</evidence>
<dbReference type="GO" id="GO:0045892">
    <property type="term" value="P:negative regulation of DNA-templated transcription"/>
    <property type="evidence" value="ECO:0007669"/>
    <property type="project" value="UniProtKB-UniRule"/>
</dbReference>
<evidence type="ECO:0000259" key="8">
    <source>
        <dbReference type="PROSITE" id="PS51754"/>
    </source>
</evidence>
<comment type="caution">
    <text evidence="9">The sequence shown here is derived from an EMBL/GenBank/DDBJ whole genome shotgun (WGS) entry which is preliminary data.</text>
</comment>
<proteinExistence type="predicted"/>
<dbReference type="PANTHER" id="PTHR33057">
    <property type="entry name" value="TRANSCRIPTION REPRESSOR OFP7-RELATED"/>
    <property type="match status" value="1"/>
</dbReference>
<feature type="region of interest" description="Disordered" evidence="7">
    <location>
        <begin position="198"/>
        <end position="261"/>
    </location>
</feature>
<dbReference type="Pfam" id="PF04844">
    <property type="entry name" value="Ovate"/>
    <property type="match status" value="1"/>
</dbReference>
<gene>
    <name evidence="9" type="ORF">K2173_012150</name>
</gene>
<evidence type="ECO:0000256" key="1">
    <source>
        <dbReference type="ARBA" id="ARBA00004123"/>
    </source>
</evidence>
<dbReference type="PANTHER" id="PTHR33057:SF98">
    <property type="entry name" value="TRANSCRIPTION REPRESSOR OFP18"/>
    <property type="match status" value="1"/>
</dbReference>
<sequence length="261" mass="28730">MGKKMKLPNFLSNIAPANADSRSLWPWPTYCHQPKTLSFRAGHENMLKTINSTYLDAATIVTDQHESLSTNSPESTSFCTETDESGVELIETVIRGVRSSERLFFEPEETNSILEEAKAGGFPFQETVVMSMESKDPYVDFKNSMEEMVKAYELKGWEDLEDLLFSYLKVNGKSNHGYIIGAFVDLLVGTAFAYSSIESSSGSQSPSSPLSFYTSSSSSDSSTTTPCVSPLDAEEKEINSNDHRLSPCLSSSEVQSGIETI</sequence>
<evidence type="ECO:0000256" key="4">
    <source>
        <dbReference type="ARBA" id="ARBA00023163"/>
    </source>
</evidence>
<organism evidence="9 10">
    <name type="scientific">Erythroxylum novogranatense</name>
    <dbReference type="NCBI Taxonomy" id="1862640"/>
    <lineage>
        <taxon>Eukaryota</taxon>
        <taxon>Viridiplantae</taxon>
        <taxon>Streptophyta</taxon>
        <taxon>Embryophyta</taxon>
        <taxon>Tracheophyta</taxon>
        <taxon>Spermatophyta</taxon>
        <taxon>Magnoliopsida</taxon>
        <taxon>eudicotyledons</taxon>
        <taxon>Gunneridae</taxon>
        <taxon>Pentapetalae</taxon>
        <taxon>rosids</taxon>
        <taxon>fabids</taxon>
        <taxon>Malpighiales</taxon>
        <taxon>Erythroxylaceae</taxon>
        <taxon>Erythroxylum</taxon>
    </lineage>
</organism>
<dbReference type="EMBL" id="JAIWQS010000009">
    <property type="protein sequence ID" value="KAJ8754761.1"/>
    <property type="molecule type" value="Genomic_DNA"/>
</dbReference>
<evidence type="ECO:0000256" key="6">
    <source>
        <dbReference type="RuleBase" id="RU367028"/>
    </source>
</evidence>
<dbReference type="InterPro" id="IPR038933">
    <property type="entry name" value="Ovate"/>
</dbReference>
<keyword evidence="2 6" id="KW-0678">Repressor</keyword>
<comment type="function">
    <text evidence="6">Transcriptional repressor that regulates multiple aspects of plant growth and development.</text>
</comment>
<dbReference type="Proteomes" id="UP001159364">
    <property type="component" value="Linkage Group LG09"/>
</dbReference>
<keyword evidence="5 6" id="KW-0539">Nucleus</keyword>
<dbReference type="PROSITE" id="PS51754">
    <property type="entry name" value="OVATE"/>
    <property type="match status" value="1"/>
</dbReference>
<dbReference type="NCBIfam" id="TIGR01568">
    <property type="entry name" value="A_thal_3678"/>
    <property type="match status" value="1"/>
</dbReference>
<dbReference type="AlphaFoldDB" id="A0AAV8SR72"/>
<evidence type="ECO:0000256" key="2">
    <source>
        <dbReference type="ARBA" id="ARBA00022491"/>
    </source>
</evidence>
<accession>A0AAV8SR72</accession>
<feature type="compositionally biased region" description="Basic and acidic residues" evidence="7">
    <location>
        <begin position="236"/>
        <end position="245"/>
    </location>
</feature>
<feature type="compositionally biased region" description="Low complexity" evidence="7">
    <location>
        <begin position="198"/>
        <end position="230"/>
    </location>
</feature>
<keyword evidence="4 6" id="KW-0804">Transcription</keyword>
<name>A0AAV8SR72_9ROSI</name>
<feature type="domain" description="OVATE" evidence="8">
    <location>
        <begin position="130"/>
        <end position="189"/>
    </location>
</feature>